<dbReference type="EMBL" id="UYJE01005559">
    <property type="protein sequence ID" value="VDI38168.1"/>
    <property type="molecule type" value="Genomic_DNA"/>
</dbReference>
<organism evidence="1 2">
    <name type="scientific">Mytilus galloprovincialis</name>
    <name type="common">Mediterranean mussel</name>
    <dbReference type="NCBI Taxonomy" id="29158"/>
    <lineage>
        <taxon>Eukaryota</taxon>
        <taxon>Metazoa</taxon>
        <taxon>Spiralia</taxon>
        <taxon>Lophotrochozoa</taxon>
        <taxon>Mollusca</taxon>
        <taxon>Bivalvia</taxon>
        <taxon>Autobranchia</taxon>
        <taxon>Pteriomorphia</taxon>
        <taxon>Mytilida</taxon>
        <taxon>Mytiloidea</taxon>
        <taxon>Mytilidae</taxon>
        <taxon>Mytilinae</taxon>
        <taxon>Mytilus</taxon>
    </lineage>
</organism>
<proteinExistence type="predicted"/>
<protein>
    <submittedName>
        <fullName evidence="1">Uncharacterized protein</fullName>
    </submittedName>
</protein>
<evidence type="ECO:0000313" key="2">
    <source>
        <dbReference type="Proteomes" id="UP000596742"/>
    </source>
</evidence>
<comment type="caution">
    <text evidence="1">The sequence shown here is derived from an EMBL/GenBank/DDBJ whole genome shotgun (WGS) entry which is preliminary data.</text>
</comment>
<accession>A0A8B6EQ36</accession>
<name>A0A8B6EQ36_MYTGA</name>
<dbReference type="OrthoDB" id="10304342at2759"/>
<gene>
    <name evidence="1" type="ORF">MGAL_10B036098</name>
</gene>
<evidence type="ECO:0000313" key="1">
    <source>
        <dbReference type="EMBL" id="VDI38168.1"/>
    </source>
</evidence>
<reference evidence="1" key="1">
    <citation type="submission" date="2018-11" db="EMBL/GenBank/DDBJ databases">
        <authorList>
            <person name="Alioto T."/>
            <person name="Alioto T."/>
        </authorList>
    </citation>
    <scope>NUCLEOTIDE SEQUENCE</scope>
</reference>
<dbReference type="AlphaFoldDB" id="A0A8B6EQ36"/>
<keyword evidence="2" id="KW-1185">Reference proteome</keyword>
<sequence>MNNDSSVTNYRKLYNKHVHERFFLKKHMSKIDDEMRQKQREIADTQLSFVRKYKQLIVQKDGKPKSVNSRRFSCGDISQMEIKNNKNILTPENRESSLKVPFTRRASTALIRKNSFMEPPIDFPYSFTQWHERVDHGTFADDGLDPRVKRKDLFLKSLKKLPDVNNINSNVKDVRPLEGTVTFANGMAKGNILTRRSSVSDVTTNRETTTLSLPNIDERPCSYKCKLKDTKIKSDGLKRKVHFKTEHDTIELNVIDKRMGQIPGRRKSFSDFRSNVLNTM</sequence>
<dbReference type="Proteomes" id="UP000596742">
    <property type="component" value="Unassembled WGS sequence"/>
</dbReference>